<feature type="region of interest" description="Disordered" evidence="1">
    <location>
        <begin position="61"/>
        <end position="88"/>
    </location>
</feature>
<evidence type="ECO:0000313" key="2">
    <source>
        <dbReference type="EMBL" id="EKX61263.1"/>
    </source>
</evidence>
<protein>
    <submittedName>
        <fullName evidence="2">Uncharacterized protein</fullName>
    </submittedName>
</protein>
<dbReference type="Gene3D" id="3.10.450.30">
    <property type="entry name" value="Microbial ribonucleases"/>
    <property type="match status" value="1"/>
</dbReference>
<dbReference type="PATRIC" id="fig|698759.3.peg.8029"/>
<organism evidence="2 3">
    <name type="scientific">Streptomyces ipomoeae 91-03</name>
    <dbReference type="NCBI Taxonomy" id="698759"/>
    <lineage>
        <taxon>Bacteria</taxon>
        <taxon>Bacillati</taxon>
        <taxon>Actinomycetota</taxon>
        <taxon>Actinomycetes</taxon>
        <taxon>Kitasatosporales</taxon>
        <taxon>Streptomycetaceae</taxon>
        <taxon>Streptomyces</taxon>
    </lineage>
</organism>
<dbReference type="Proteomes" id="UP000010411">
    <property type="component" value="Unassembled WGS sequence"/>
</dbReference>
<dbReference type="OrthoDB" id="4244422at2"/>
<name>L1KLL9_9ACTN</name>
<evidence type="ECO:0000313" key="3">
    <source>
        <dbReference type="Proteomes" id="UP000010411"/>
    </source>
</evidence>
<reference evidence="2 3" key="1">
    <citation type="submission" date="2012-11" db="EMBL/GenBank/DDBJ databases">
        <authorList>
            <person name="Huguet-Tapia J.C."/>
            <person name="Durkin A.S."/>
            <person name="Pettis G.S."/>
            <person name="Badger J.H."/>
        </authorList>
    </citation>
    <scope>NUCLEOTIDE SEQUENCE [LARGE SCALE GENOMIC DNA]</scope>
    <source>
        <strain evidence="2 3">91-03</strain>
    </source>
</reference>
<feature type="compositionally biased region" description="Basic and acidic residues" evidence="1">
    <location>
        <begin position="72"/>
        <end position="88"/>
    </location>
</feature>
<proteinExistence type="predicted"/>
<dbReference type="EMBL" id="AEJC01000613">
    <property type="protein sequence ID" value="EKX61263.1"/>
    <property type="molecule type" value="Genomic_DNA"/>
</dbReference>
<evidence type="ECO:0000256" key="1">
    <source>
        <dbReference type="SAM" id="MobiDB-lite"/>
    </source>
</evidence>
<feature type="region of interest" description="Disordered" evidence="1">
    <location>
        <begin position="1"/>
        <end position="28"/>
    </location>
</feature>
<keyword evidence="3" id="KW-1185">Reference proteome</keyword>
<sequence length="219" mass="24591">MSATETETPGMPETAHETRRGPARPRGRARRVAIPALLLSLTVGGLGLASTAHAAECSEGGGTPIGTCPAPSKDKGKAPIKGDYRHPEKLTKGKMPARAEDYWERLGWPNWRGIGDRDASWQVASWVDHLGNHHREWIETGGRYWDNGNSLRDFMNQGEAGPSSRNYRGTFQEYNAHIFDHRPQFGEKTYNERFVRAISTGDLWVTYNHYKSFSYLGKF</sequence>
<dbReference type="AlphaFoldDB" id="L1KLL9"/>
<comment type="caution">
    <text evidence="2">The sequence shown here is derived from an EMBL/GenBank/DDBJ whole genome shotgun (WGS) entry which is preliminary data.</text>
</comment>
<accession>L1KLL9</accession>
<dbReference type="RefSeq" id="WP_009337152.1">
    <property type="nucleotide sequence ID" value="NZ_AEJC01000613.1"/>
</dbReference>
<gene>
    <name evidence="2" type="ORF">STRIP9103_03400</name>
</gene>